<dbReference type="Gene3D" id="2.170.120.40">
    <property type="entry name" value="YbbR-like domain"/>
    <property type="match status" value="2"/>
</dbReference>
<dbReference type="AlphaFoldDB" id="A0A3A6PEB8"/>
<protein>
    <recommendedName>
        <fullName evidence="5">YbbR-like domain-containing protein</fullName>
    </recommendedName>
</protein>
<dbReference type="Proteomes" id="UP000267798">
    <property type="component" value="Unassembled WGS sequence"/>
</dbReference>
<organism evidence="3 4">
    <name type="scientific">Paenibacillus pinisoli</name>
    <dbReference type="NCBI Taxonomy" id="1276110"/>
    <lineage>
        <taxon>Bacteria</taxon>
        <taxon>Bacillati</taxon>
        <taxon>Bacillota</taxon>
        <taxon>Bacilli</taxon>
        <taxon>Bacillales</taxon>
        <taxon>Paenibacillaceae</taxon>
        <taxon>Paenibacillus</taxon>
    </lineage>
</organism>
<feature type="region of interest" description="Disordered" evidence="1">
    <location>
        <begin position="436"/>
        <end position="514"/>
    </location>
</feature>
<comment type="caution">
    <text evidence="3">The sequence shown here is derived from an EMBL/GenBank/DDBJ whole genome shotgun (WGS) entry which is preliminary data.</text>
</comment>
<dbReference type="InterPro" id="IPR012505">
    <property type="entry name" value="YbbR"/>
</dbReference>
<keyword evidence="2" id="KW-0472">Membrane</keyword>
<dbReference type="OrthoDB" id="1013291at2"/>
<feature type="region of interest" description="Disordered" evidence="1">
    <location>
        <begin position="1"/>
        <end position="21"/>
    </location>
</feature>
<keyword evidence="4" id="KW-1185">Reference proteome</keyword>
<proteinExistence type="predicted"/>
<keyword evidence="2" id="KW-1133">Transmembrane helix</keyword>
<sequence length="514" mass="54022">MTARTRRSAASPRYGSGRENDMDKWLSHPTALKIISVLLGVLLFAVVHIDPETSPQTLTSSIDTKVIEAATIVPIGLDEEKYVLTAMEPTVARLVVEGKISNLRAATNADYVVNVDLSGVTKPGFQELPLALKLPRGVKEVELSPRRVMVHIEEIVTKTFDAQVMTVGDPASGFVVGEPEILSEGGRSVQVTLPKDDMDRVGLVAATLDISDAEKTVVNKKAKLVVYDTEGQEIPNAVAQPSTIHAEVKVTLPFKQVPLQLRYSGELPEGMSLVSVKPSVDHVTVYATQEELDAVSIYDGAVLDLSKVRQSGTIKVKAPPVDHIQAVNPGEIDLDIVVEVATTRKLSNIPITITGAGPGIAAQVATPASGTIDLEISGAEAVLADVRADDIAVVAKVAGLDPGTHTVALELELPPYVQPVLADGQSLSATIEIIDTTASNGGEEPEDIEVGGNPTSPPEEGHEGGSPGNSGSGTGNASARSAGSNGSIQYALVDANRRSPSNSLMSWQKEDATT</sequence>
<dbReference type="Gene3D" id="2.170.120.30">
    <property type="match status" value="2"/>
</dbReference>
<evidence type="ECO:0000256" key="2">
    <source>
        <dbReference type="SAM" id="Phobius"/>
    </source>
</evidence>
<name>A0A3A6PEB8_9BACL</name>
<gene>
    <name evidence="3" type="ORF">D3P09_17055</name>
</gene>
<keyword evidence="2" id="KW-0812">Transmembrane</keyword>
<dbReference type="InterPro" id="IPR053154">
    <property type="entry name" value="c-di-AMP_regulator"/>
</dbReference>
<feature type="transmembrane region" description="Helical" evidence="2">
    <location>
        <begin position="31"/>
        <end position="49"/>
    </location>
</feature>
<feature type="compositionally biased region" description="Gly residues" evidence="1">
    <location>
        <begin position="464"/>
        <end position="474"/>
    </location>
</feature>
<dbReference type="EMBL" id="QXQB01000003">
    <property type="protein sequence ID" value="RJX39197.1"/>
    <property type="molecule type" value="Genomic_DNA"/>
</dbReference>
<evidence type="ECO:0000313" key="4">
    <source>
        <dbReference type="Proteomes" id="UP000267798"/>
    </source>
</evidence>
<dbReference type="PANTHER" id="PTHR37804:SF1">
    <property type="entry name" value="CDAA REGULATORY PROTEIN CDAR"/>
    <property type="match status" value="1"/>
</dbReference>
<evidence type="ECO:0000313" key="3">
    <source>
        <dbReference type="EMBL" id="RJX39197.1"/>
    </source>
</evidence>
<feature type="compositionally biased region" description="Low complexity" evidence="1">
    <location>
        <begin position="475"/>
        <end position="487"/>
    </location>
</feature>
<accession>A0A3A6PEB8</accession>
<evidence type="ECO:0008006" key="5">
    <source>
        <dbReference type="Google" id="ProtNLM"/>
    </source>
</evidence>
<dbReference type="PANTHER" id="PTHR37804">
    <property type="entry name" value="CDAA REGULATORY PROTEIN CDAR"/>
    <property type="match status" value="1"/>
</dbReference>
<dbReference type="Pfam" id="PF07949">
    <property type="entry name" value="YbbR"/>
    <property type="match status" value="3"/>
</dbReference>
<reference evidence="3 4" key="1">
    <citation type="submission" date="2018-09" db="EMBL/GenBank/DDBJ databases">
        <title>Paenibacillus aracenensis nov. sp. isolated from a cave in southern Spain.</title>
        <authorList>
            <person name="Jurado V."/>
            <person name="Gutierrez-Patricio S."/>
            <person name="Gonzalez-Pimentel J.L."/>
            <person name="Miller A.Z."/>
            <person name="Laiz L."/>
            <person name="Saiz-Jimenez C."/>
        </authorList>
    </citation>
    <scope>NUCLEOTIDE SEQUENCE [LARGE SCALE GENOMIC DNA]</scope>
    <source>
        <strain evidence="3 4">JCM 19203</strain>
    </source>
</reference>
<evidence type="ECO:0000256" key="1">
    <source>
        <dbReference type="SAM" id="MobiDB-lite"/>
    </source>
</evidence>